<keyword evidence="7" id="KW-0807">Transducer</keyword>
<evidence type="ECO:0000256" key="8">
    <source>
        <dbReference type="SAM" id="Phobius"/>
    </source>
</evidence>
<evidence type="ECO:0000256" key="7">
    <source>
        <dbReference type="ARBA" id="ARBA00023224"/>
    </source>
</evidence>
<keyword evidence="6" id="KW-0675">Receptor</keyword>
<name>A0ABN9EBS7_9NEOB</name>
<evidence type="ECO:0000313" key="11">
    <source>
        <dbReference type="Proteomes" id="UP001162483"/>
    </source>
</evidence>
<reference evidence="10" key="1">
    <citation type="submission" date="2023-05" db="EMBL/GenBank/DDBJ databases">
        <authorList>
            <person name="Stuckert A."/>
        </authorList>
    </citation>
    <scope>NUCLEOTIDE SEQUENCE</scope>
</reference>
<dbReference type="PROSITE" id="PS00237">
    <property type="entry name" value="G_PROTEIN_RECEP_F1_1"/>
    <property type="match status" value="1"/>
</dbReference>
<evidence type="ECO:0000256" key="1">
    <source>
        <dbReference type="ARBA" id="ARBA00004141"/>
    </source>
</evidence>
<organism evidence="10 11">
    <name type="scientific">Staurois parvus</name>
    <dbReference type="NCBI Taxonomy" id="386267"/>
    <lineage>
        <taxon>Eukaryota</taxon>
        <taxon>Metazoa</taxon>
        <taxon>Chordata</taxon>
        <taxon>Craniata</taxon>
        <taxon>Vertebrata</taxon>
        <taxon>Euteleostomi</taxon>
        <taxon>Amphibia</taxon>
        <taxon>Batrachia</taxon>
        <taxon>Anura</taxon>
        <taxon>Neobatrachia</taxon>
        <taxon>Ranoidea</taxon>
        <taxon>Ranidae</taxon>
        <taxon>Staurois</taxon>
    </lineage>
</organism>
<evidence type="ECO:0000256" key="2">
    <source>
        <dbReference type="ARBA" id="ARBA00022692"/>
    </source>
</evidence>
<sequence length="115" mass="12770">MLLMNISLSDLMVCILGTPFSFAASTQGRWLIGEAGCVWYGFINTLFGTVSLVSLAVLSYERYCTMLRSTEADVTNYRNAWLGILVSWVYSLFWTLPPLFGWSNYGPEGPGTTCS</sequence>
<dbReference type="Gene3D" id="1.20.1070.10">
    <property type="entry name" value="Rhodopsin 7-helix transmembrane proteins"/>
    <property type="match status" value="1"/>
</dbReference>
<dbReference type="PROSITE" id="PS50262">
    <property type="entry name" value="G_PROTEIN_RECEP_F1_2"/>
    <property type="match status" value="1"/>
</dbReference>
<evidence type="ECO:0000256" key="5">
    <source>
        <dbReference type="ARBA" id="ARBA00023136"/>
    </source>
</evidence>
<evidence type="ECO:0000259" key="9">
    <source>
        <dbReference type="PROSITE" id="PS50262"/>
    </source>
</evidence>
<dbReference type="InterPro" id="IPR050125">
    <property type="entry name" value="GPCR_opsins"/>
</dbReference>
<evidence type="ECO:0000313" key="10">
    <source>
        <dbReference type="EMBL" id="CAI9582192.1"/>
    </source>
</evidence>
<proteinExistence type="predicted"/>
<comment type="caution">
    <text evidence="10">The sequence shown here is derived from an EMBL/GenBank/DDBJ whole genome shotgun (WGS) entry which is preliminary data.</text>
</comment>
<feature type="domain" description="G-protein coupled receptors family 1 profile" evidence="9">
    <location>
        <begin position="1"/>
        <end position="115"/>
    </location>
</feature>
<keyword evidence="11" id="KW-1185">Reference proteome</keyword>
<evidence type="ECO:0000256" key="4">
    <source>
        <dbReference type="ARBA" id="ARBA00023040"/>
    </source>
</evidence>
<dbReference type="Pfam" id="PF00001">
    <property type="entry name" value="7tm_1"/>
    <property type="match status" value="1"/>
</dbReference>
<feature type="non-terminal residue" evidence="10">
    <location>
        <position position="115"/>
    </location>
</feature>
<evidence type="ECO:0000256" key="6">
    <source>
        <dbReference type="ARBA" id="ARBA00023170"/>
    </source>
</evidence>
<keyword evidence="5 8" id="KW-0472">Membrane</keyword>
<dbReference type="Proteomes" id="UP001162483">
    <property type="component" value="Unassembled WGS sequence"/>
</dbReference>
<dbReference type="SUPFAM" id="SSF81321">
    <property type="entry name" value="Family A G protein-coupled receptor-like"/>
    <property type="match status" value="1"/>
</dbReference>
<accession>A0ABN9EBS7</accession>
<dbReference type="PANTHER" id="PTHR24240">
    <property type="entry name" value="OPSIN"/>
    <property type="match status" value="1"/>
</dbReference>
<feature type="transmembrane region" description="Helical" evidence="8">
    <location>
        <begin position="39"/>
        <end position="60"/>
    </location>
</feature>
<gene>
    <name evidence="10" type="ORF">SPARVUS_LOCUS9619015</name>
</gene>
<protein>
    <recommendedName>
        <fullName evidence="9">G-protein coupled receptors family 1 profile domain-containing protein</fullName>
    </recommendedName>
</protein>
<keyword evidence="2 8" id="KW-0812">Transmembrane</keyword>
<dbReference type="InterPro" id="IPR000276">
    <property type="entry name" value="GPCR_Rhodpsn"/>
</dbReference>
<dbReference type="EMBL" id="CATNWA010015341">
    <property type="protein sequence ID" value="CAI9582192.1"/>
    <property type="molecule type" value="Genomic_DNA"/>
</dbReference>
<dbReference type="InterPro" id="IPR017452">
    <property type="entry name" value="GPCR_Rhodpsn_7TM"/>
</dbReference>
<keyword evidence="3 8" id="KW-1133">Transmembrane helix</keyword>
<feature type="transmembrane region" description="Helical" evidence="8">
    <location>
        <begin position="80"/>
        <end position="100"/>
    </location>
</feature>
<evidence type="ECO:0000256" key="3">
    <source>
        <dbReference type="ARBA" id="ARBA00022989"/>
    </source>
</evidence>
<comment type="subcellular location">
    <subcellularLocation>
        <location evidence="1">Membrane</location>
        <topology evidence="1">Multi-pass membrane protein</topology>
    </subcellularLocation>
</comment>
<keyword evidence="4" id="KW-0297">G-protein coupled receptor</keyword>